<organism evidence="8 9">
    <name type="scientific">ssRNA phage SRR7976357_9</name>
    <dbReference type="NCBI Taxonomy" id="2786749"/>
    <lineage>
        <taxon>Viruses</taxon>
        <taxon>Riboviria</taxon>
        <taxon>Orthornavirae</taxon>
        <taxon>Lenarviricota</taxon>
        <taxon>Leviviricetes</taxon>
        <taxon>Norzivirales</taxon>
        <taxon>Fiersviridae</taxon>
        <taxon>Icumivirus</taxon>
        <taxon>Icumivirus limivivens</taxon>
    </lineage>
</organism>
<dbReference type="GO" id="GO:0039666">
    <property type="term" value="P:virion attachment to host cell pilus"/>
    <property type="evidence" value="ECO:0007669"/>
    <property type="project" value="UniProtKB-KW"/>
</dbReference>
<keyword evidence="3" id="KW-1161">Viral attachment to host cell</keyword>
<name>A0A8S5L193_9VIRU</name>
<evidence type="ECO:0000313" key="9">
    <source>
        <dbReference type="Proteomes" id="UP000677874"/>
    </source>
</evidence>
<dbReference type="EMBL" id="BK013767">
    <property type="protein sequence ID" value="DAD51251.1"/>
    <property type="molecule type" value="Genomic_RNA"/>
</dbReference>
<sequence>MTTPAVDQNLVQTVNLLEDWRYGDGSTGSWEVPITIRRSHDLKPASVSNPVISGYKNLRYSGAYYRSVTRGTYDGGTARMDWNCVVFPFTLVYWGFSGTFWGNTLNEGPPPFQSSDWHDANSIMEAKEQLLASPVNFGVMLAEVKETSELVGSAAMTIARQVQAFRRTRDPEGHIWRQIRRASRPSEIPRKWLELQYGWNPLMSDVAGACDALSRKVSNRKPLELVKGKSHSKDISVREVGGGPSSYGSDCWLDLVTETTIGAKTDLIYRLRDPMLATFSSLGLVNPALIVWEKVPYSFVADWFLPIGGWLNSAGADAGWDFITGSTTNYALINKRIENVRYGSTNPCWSFSGSKPTLRWTNRQMQRRVHSSSPVPGLHFNPEPLSLTHLANGLSLLVEAFR</sequence>
<dbReference type="RefSeq" id="YP_010769390.1">
    <property type="nucleotide sequence ID" value="NC_073960.1"/>
</dbReference>
<reference evidence="8" key="1">
    <citation type="submission" date="2020-09" db="EMBL/GenBank/DDBJ databases">
        <title>Leviviricetes taxonomy.</title>
        <authorList>
            <person name="Stockdale S.R."/>
            <person name="Callanan J."/>
            <person name="Adriaenssens E.M."/>
            <person name="Kuhn J.H."/>
            <person name="Rumnieks J."/>
            <person name="Shkoporov A."/>
            <person name="Draper L.A."/>
            <person name="Ross P."/>
            <person name="Hill C."/>
        </authorList>
    </citation>
    <scope>NUCLEOTIDE SEQUENCE</scope>
</reference>
<evidence type="ECO:0000256" key="2">
    <source>
        <dbReference type="ARBA" id="ARBA00022581"/>
    </source>
</evidence>
<dbReference type="Pfam" id="PF03863">
    <property type="entry name" value="Phage_mat-A"/>
    <property type="match status" value="1"/>
</dbReference>
<evidence type="ECO:0000256" key="3">
    <source>
        <dbReference type="ARBA" id="ARBA00022804"/>
    </source>
</evidence>
<protein>
    <submittedName>
        <fullName evidence="8">Maturation protein</fullName>
    </submittedName>
</protein>
<gene>
    <name evidence="8" type="primary">SRR7976357_9_1</name>
</gene>
<evidence type="ECO:0000313" key="8">
    <source>
        <dbReference type="EMBL" id="DAD51251.1"/>
    </source>
</evidence>
<keyword evidence="2" id="KW-0945">Host-virus interaction</keyword>
<evidence type="ECO:0000256" key="6">
    <source>
        <dbReference type="ARBA" id="ARBA00023296"/>
    </source>
</evidence>
<proteinExistence type="inferred from homology"/>
<comment type="subcellular location">
    <subcellularLocation>
        <location evidence="1">Virion</location>
    </subcellularLocation>
</comment>
<dbReference type="InterPro" id="IPR005563">
    <property type="entry name" value="A_protein"/>
</dbReference>
<dbReference type="KEGG" id="vg:80398394"/>
<keyword evidence="4" id="KW-0946">Virion</keyword>
<comment type="similarity">
    <text evidence="7">Belongs to the Leviviricetes maturation protein family.</text>
</comment>
<accession>A0A8S5L193</accession>
<keyword evidence="6" id="KW-1160">Virus entry into host cell</keyword>
<evidence type="ECO:0000256" key="5">
    <source>
        <dbReference type="ARBA" id="ARBA00023104"/>
    </source>
</evidence>
<keyword evidence="9" id="KW-1185">Reference proteome</keyword>
<evidence type="ECO:0000256" key="7">
    <source>
        <dbReference type="ARBA" id="ARBA00035110"/>
    </source>
</evidence>
<dbReference type="GO" id="GO:0044423">
    <property type="term" value="C:virion component"/>
    <property type="evidence" value="ECO:0007669"/>
    <property type="project" value="UniProtKB-KW"/>
</dbReference>
<evidence type="ECO:0000256" key="4">
    <source>
        <dbReference type="ARBA" id="ARBA00022844"/>
    </source>
</evidence>
<dbReference type="Proteomes" id="UP000677874">
    <property type="component" value="Segment"/>
</dbReference>
<evidence type="ECO:0000256" key="1">
    <source>
        <dbReference type="ARBA" id="ARBA00004328"/>
    </source>
</evidence>
<keyword evidence="5" id="KW-1175">Viral attachment to host cell pilus</keyword>
<dbReference type="GeneID" id="80398394"/>